<name>A0A0L6VBT2_9BASI</name>
<proteinExistence type="predicted"/>
<comment type="caution">
    <text evidence="2">The sequence shown here is derived from an EMBL/GenBank/DDBJ whole genome shotgun (WGS) entry which is preliminary data.</text>
</comment>
<dbReference type="Proteomes" id="UP000037035">
    <property type="component" value="Unassembled WGS sequence"/>
</dbReference>
<evidence type="ECO:0000313" key="3">
    <source>
        <dbReference type="Proteomes" id="UP000037035"/>
    </source>
</evidence>
<evidence type="ECO:0000256" key="1">
    <source>
        <dbReference type="SAM" id="MobiDB-lite"/>
    </source>
</evidence>
<protein>
    <submittedName>
        <fullName evidence="2">Uncharacterized protein</fullName>
    </submittedName>
</protein>
<feature type="region of interest" description="Disordered" evidence="1">
    <location>
        <begin position="1"/>
        <end position="48"/>
    </location>
</feature>
<evidence type="ECO:0000313" key="2">
    <source>
        <dbReference type="EMBL" id="KNZ57585.1"/>
    </source>
</evidence>
<accession>A0A0L6VBT2</accession>
<sequence length="98" mass="11311">MSTAGRAWRNKSQEMENELPNFPEPAKISKNLFEDPQGIPSPPNGIFSDPEVLKTSIKDFSWEHGYAIFLKRSVSGKIMIFKREQRQSQPQNYLLDQL</sequence>
<gene>
    <name evidence="2" type="ORF">VP01_2122g5</name>
</gene>
<dbReference type="VEuPathDB" id="FungiDB:VP01_2122g5"/>
<reference evidence="2 3" key="1">
    <citation type="submission" date="2015-08" db="EMBL/GenBank/DDBJ databases">
        <title>Next Generation Sequencing and Analysis of the Genome of Puccinia sorghi L Schw, the Causal Agent of Maize Common Rust.</title>
        <authorList>
            <person name="Rochi L."/>
            <person name="Burguener G."/>
            <person name="Darino M."/>
            <person name="Turjanski A."/>
            <person name="Kreff E."/>
            <person name="Dieguez M.J."/>
            <person name="Sacco F."/>
        </authorList>
    </citation>
    <scope>NUCLEOTIDE SEQUENCE [LARGE SCALE GENOMIC DNA]</scope>
    <source>
        <strain evidence="2 3">RO10H11247</strain>
    </source>
</reference>
<keyword evidence="3" id="KW-1185">Reference proteome</keyword>
<organism evidence="2 3">
    <name type="scientific">Puccinia sorghi</name>
    <dbReference type="NCBI Taxonomy" id="27349"/>
    <lineage>
        <taxon>Eukaryota</taxon>
        <taxon>Fungi</taxon>
        <taxon>Dikarya</taxon>
        <taxon>Basidiomycota</taxon>
        <taxon>Pucciniomycotina</taxon>
        <taxon>Pucciniomycetes</taxon>
        <taxon>Pucciniales</taxon>
        <taxon>Pucciniaceae</taxon>
        <taxon>Puccinia</taxon>
    </lineage>
</organism>
<dbReference type="EMBL" id="LAVV01006973">
    <property type="protein sequence ID" value="KNZ57585.1"/>
    <property type="molecule type" value="Genomic_DNA"/>
</dbReference>
<dbReference type="AlphaFoldDB" id="A0A0L6VBT2"/>